<dbReference type="Proteomes" id="UP000092687">
    <property type="component" value="Chromosome"/>
</dbReference>
<name>A0A1C7DM35_9BACL</name>
<reference evidence="2" key="1">
    <citation type="submission" date="2016-07" db="EMBL/GenBank/DDBJ databases">
        <authorList>
            <person name="See-Too W.S."/>
        </authorList>
    </citation>
    <scope>NUCLEOTIDE SEQUENCE [LARGE SCALE GENOMIC DNA]</scope>
    <source>
        <strain evidence="2">DSM 24743</strain>
    </source>
</reference>
<sequence>MFREISNIKFNFFIGQRVTEVNTEKNAPLGMTFERATSIIECPWRLRLATEILVGYSDCLYAPERFSHKDVEKVLLGKKIKHIFLYEEIADLIIEFEGNIFLELFHESNYFEGWELQGDNGFHLYSLPGGSYALDEPL</sequence>
<organism evidence="1 2">
    <name type="scientific">Planococcus halocryophilus</name>
    <dbReference type="NCBI Taxonomy" id="1215089"/>
    <lineage>
        <taxon>Bacteria</taxon>
        <taxon>Bacillati</taxon>
        <taxon>Bacillota</taxon>
        <taxon>Bacilli</taxon>
        <taxon>Bacillales</taxon>
        <taxon>Caryophanaceae</taxon>
        <taxon>Planococcus</taxon>
    </lineage>
</organism>
<reference evidence="2" key="2">
    <citation type="submission" date="2016-10" db="EMBL/GenBank/DDBJ databases">
        <authorList>
            <person name="See-Too W.S."/>
        </authorList>
    </citation>
    <scope>NUCLEOTIDE SEQUENCE [LARGE SCALE GENOMIC DNA]</scope>
    <source>
        <strain evidence="2">DSM 24743</strain>
    </source>
</reference>
<dbReference type="EMBL" id="CP016537">
    <property type="protein sequence ID" value="ANU12650.1"/>
    <property type="molecule type" value="Genomic_DNA"/>
</dbReference>
<dbReference type="KEGG" id="phc:BBI08_01840"/>
<proteinExistence type="predicted"/>
<gene>
    <name evidence="1" type="ORF">BBI08_01840</name>
</gene>
<dbReference type="AlphaFoldDB" id="A0A1C7DM35"/>
<evidence type="ECO:0000313" key="1">
    <source>
        <dbReference type="EMBL" id="ANU12650.1"/>
    </source>
</evidence>
<dbReference type="RefSeq" id="WP_040850694.1">
    <property type="nucleotide sequence ID" value="NZ_CP016537.2"/>
</dbReference>
<protein>
    <submittedName>
        <fullName evidence="1">Uncharacterized protein</fullName>
    </submittedName>
</protein>
<evidence type="ECO:0000313" key="2">
    <source>
        <dbReference type="Proteomes" id="UP000092687"/>
    </source>
</evidence>
<accession>A0A1C7DM35</accession>
<keyword evidence="2" id="KW-1185">Reference proteome</keyword>